<dbReference type="AlphaFoldDB" id="A0A8J2KR68"/>
<dbReference type="InterPro" id="IPR023801">
    <property type="entry name" value="His_deacetylse_dom"/>
</dbReference>
<dbReference type="GO" id="GO:0040029">
    <property type="term" value="P:epigenetic regulation of gene expression"/>
    <property type="evidence" value="ECO:0007669"/>
    <property type="project" value="TreeGrafter"/>
</dbReference>
<name>A0A8J2KR68_9HEXA</name>
<dbReference type="Proteomes" id="UP000708208">
    <property type="component" value="Unassembled WGS sequence"/>
</dbReference>
<feature type="non-terminal residue" evidence="2">
    <location>
        <position position="1"/>
    </location>
</feature>
<accession>A0A8J2KR68</accession>
<dbReference type="PANTHER" id="PTHR10625:SF38">
    <property type="entry name" value="HISTONE DEACETYLASE 6, ISOFORM G"/>
    <property type="match status" value="1"/>
</dbReference>
<comment type="caution">
    <text evidence="2">The sequence shown here is derived from an EMBL/GenBank/DDBJ whole genome shotgun (WGS) entry which is preliminary data.</text>
</comment>
<keyword evidence="3" id="KW-1185">Reference proteome</keyword>
<dbReference type="GO" id="GO:0000118">
    <property type="term" value="C:histone deacetylase complex"/>
    <property type="evidence" value="ECO:0007669"/>
    <property type="project" value="TreeGrafter"/>
</dbReference>
<dbReference type="PANTHER" id="PTHR10625">
    <property type="entry name" value="HISTONE DEACETYLASE HDAC1-RELATED"/>
    <property type="match status" value="1"/>
</dbReference>
<feature type="non-terminal residue" evidence="2">
    <location>
        <position position="190"/>
    </location>
</feature>
<protein>
    <recommendedName>
        <fullName evidence="1">Histone deacetylase domain-containing protein</fullName>
    </recommendedName>
</protein>
<evidence type="ECO:0000313" key="2">
    <source>
        <dbReference type="EMBL" id="CAG7822287.1"/>
    </source>
</evidence>
<dbReference type="GO" id="GO:0004407">
    <property type="term" value="F:histone deacetylase activity"/>
    <property type="evidence" value="ECO:0007669"/>
    <property type="project" value="TreeGrafter"/>
</dbReference>
<dbReference type="Pfam" id="PF00850">
    <property type="entry name" value="Hist_deacetyl"/>
    <property type="match status" value="1"/>
</dbReference>
<dbReference type="EMBL" id="CAJVCH010525945">
    <property type="protein sequence ID" value="CAG7822287.1"/>
    <property type="molecule type" value="Genomic_DNA"/>
</dbReference>
<organism evidence="2 3">
    <name type="scientific">Allacma fusca</name>
    <dbReference type="NCBI Taxonomy" id="39272"/>
    <lineage>
        <taxon>Eukaryota</taxon>
        <taxon>Metazoa</taxon>
        <taxon>Ecdysozoa</taxon>
        <taxon>Arthropoda</taxon>
        <taxon>Hexapoda</taxon>
        <taxon>Collembola</taxon>
        <taxon>Symphypleona</taxon>
        <taxon>Sminthuridae</taxon>
        <taxon>Allacma</taxon>
    </lineage>
</organism>
<feature type="domain" description="Histone deacetylase" evidence="1">
    <location>
        <begin position="5"/>
        <end position="190"/>
    </location>
</feature>
<evidence type="ECO:0000313" key="3">
    <source>
        <dbReference type="Proteomes" id="UP000708208"/>
    </source>
</evidence>
<proteinExistence type="predicted"/>
<dbReference type="OrthoDB" id="424012at2759"/>
<evidence type="ECO:0000259" key="1">
    <source>
        <dbReference type="Pfam" id="PF00850"/>
    </source>
</evidence>
<gene>
    <name evidence="2" type="ORF">AFUS01_LOCUS32569</name>
</gene>
<reference evidence="2" key="1">
    <citation type="submission" date="2021-06" db="EMBL/GenBank/DDBJ databases">
        <authorList>
            <person name="Hodson N. C."/>
            <person name="Mongue J. A."/>
            <person name="Jaron S. K."/>
        </authorList>
    </citation>
    <scope>NUCLEOTIDE SEQUENCE</scope>
</reference>
<sequence length="190" mass="21130">HADYGLLERVLRLEGRAATEEELKLAHTEEHVELMKLTRSLPGKELYRMQEKLNSVYFHNNSYEAALFSAGSVIEVVETVLNGTAQSGVAVVRPPGHHAETDEACGFCLFNNVAIAAKSALDSFCLKRILILDWDVHHGNGIQRMFENDPRVLYISIHRYDYGSFFPCSSDADSKCVGQNAGEGFTVNIP</sequence>